<organism evidence="2 3">
    <name type="scientific">Chitinophaga nivalis</name>
    <dbReference type="NCBI Taxonomy" id="2991709"/>
    <lineage>
        <taxon>Bacteria</taxon>
        <taxon>Pseudomonadati</taxon>
        <taxon>Bacteroidota</taxon>
        <taxon>Chitinophagia</taxon>
        <taxon>Chitinophagales</taxon>
        <taxon>Chitinophagaceae</taxon>
        <taxon>Chitinophaga</taxon>
    </lineage>
</organism>
<dbReference type="Proteomes" id="UP001207742">
    <property type="component" value="Unassembled WGS sequence"/>
</dbReference>
<dbReference type="Gene3D" id="3.30.2070.10">
    <property type="entry name" value="Formate dehydrogenase/DMSO reductase"/>
    <property type="match status" value="1"/>
</dbReference>
<dbReference type="PANTHER" id="PTHR42783">
    <property type="entry name" value="GLUTAMATE SYNTHASE [NADPH] SMALL CHAIN"/>
    <property type="match status" value="1"/>
</dbReference>
<feature type="domain" description="4Fe-4S ferredoxin-type" evidence="1">
    <location>
        <begin position="846"/>
        <end position="875"/>
    </location>
</feature>
<dbReference type="InterPro" id="IPR017896">
    <property type="entry name" value="4Fe4S_Fe-S-bd"/>
</dbReference>
<comment type="caution">
    <text evidence="2">The sequence shown here is derived from an EMBL/GenBank/DDBJ whole genome shotgun (WGS) entry which is preliminary data.</text>
</comment>
<gene>
    <name evidence="2" type="ORF">OL497_27455</name>
</gene>
<dbReference type="EMBL" id="JAPDNS010000002">
    <property type="protein sequence ID" value="MCW3487666.1"/>
    <property type="molecule type" value="Genomic_DNA"/>
</dbReference>
<dbReference type="NCBIfam" id="TIGR04519">
    <property type="entry name" value="MoCo_extend_TAT"/>
    <property type="match status" value="1"/>
</dbReference>
<keyword evidence="3" id="KW-1185">Reference proteome</keyword>
<feature type="domain" description="4Fe-4S ferredoxin-type" evidence="1">
    <location>
        <begin position="759"/>
        <end position="789"/>
    </location>
</feature>
<feature type="domain" description="4Fe-4S ferredoxin-type" evidence="1">
    <location>
        <begin position="814"/>
        <end position="845"/>
    </location>
</feature>
<protein>
    <submittedName>
        <fullName evidence="2">TAT-variant-translocated molybdopterin oxidoreductase</fullName>
    </submittedName>
</protein>
<evidence type="ECO:0000313" key="2">
    <source>
        <dbReference type="EMBL" id="MCW3487666.1"/>
    </source>
</evidence>
<evidence type="ECO:0000259" key="1">
    <source>
        <dbReference type="PROSITE" id="PS51379"/>
    </source>
</evidence>
<reference evidence="2 3" key="1">
    <citation type="submission" date="2022-10" db="EMBL/GenBank/DDBJ databases">
        <title>Chitinophaga nivalis PC15 sp. nov., isolated from Pyeongchang county, South Korea.</title>
        <authorList>
            <person name="Trinh H.N."/>
        </authorList>
    </citation>
    <scope>NUCLEOTIDE SEQUENCE [LARGE SCALE GENOMIC DNA]</scope>
    <source>
        <strain evidence="2 3">PC14</strain>
    </source>
</reference>
<dbReference type="SUPFAM" id="SSF54862">
    <property type="entry name" value="4Fe-4S ferredoxins"/>
    <property type="match status" value="1"/>
</dbReference>
<dbReference type="PANTHER" id="PTHR42783:SF3">
    <property type="entry name" value="GLUTAMATE SYNTHASE [NADPH] SMALL CHAIN-RELATED"/>
    <property type="match status" value="1"/>
</dbReference>
<dbReference type="Gene3D" id="3.30.70.20">
    <property type="match status" value="2"/>
</dbReference>
<dbReference type="CDD" id="cd02784">
    <property type="entry name" value="MopB_CT_PHLH"/>
    <property type="match status" value="1"/>
</dbReference>
<dbReference type="Gene3D" id="3.40.50.740">
    <property type="match status" value="1"/>
</dbReference>
<dbReference type="PROSITE" id="PS51379">
    <property type="entry name" value="4FE4S_FER_2"/>
    <property type="match status" value="3"/>
</dbReference>
<evidence type="ECO:0000313" key="3">
    <source>
        <dbReference type="Proteomes" id="UP001207742"/>
    </source>
</evidence>
<dbReference type="Pfam" id="PF13247">
    <property type="entry name" value="Fer4_11"/>
    <property type="match status" value="1"/>
</dbReference>
<sequence>MEQKKYWKGLEELHNTAAHQEIVKNEFSEELPFESEGLLNATTPRRDFLKYLGFTTAAATIAASCETPIKKAIPYVNKPEDITPGVANYYASSYSIDGEYVPLVVKNREGRPIKIEGNTLSSITQGATSAKVQGAVLSLYDVARLRFPSIGGTETTWAELDKQVTAALAGLGGAPVVLVSTTLLSPSTKKVIGEFLAKYPNSRHVVYDPVSFSGMLLANEASYGKRIIPSYHFENAKAIVSLGADFLGTWLNPVEYSRQFAQTRKIDAKKPEMSKHFQFESHMSLTGANADERYTHKPSETGAIALALLAAVGGSVTAPAIADARVKEGIAKAAKELKANAGKALVVSGSNDVNIQLIVNAINNIVGANGTTIDLAAPSNYRQGIDSDIAKLVADMNAGSVGAVLVYGANPAYDYFEAAKFAEVLKKVKLAVSFNDRNDETTELCKYVAPDHHFLENWNDAEGKPGYYSFAQPTITPLFKTRAVQDTLLSWAGNTTIWADYLKNEWVSKLGGLEAWDKALQDGVVEPATAPALGGAAFSGDIAGAAAKINSAKKGGKYELVLYEKVAIGNGKLSNNPWLQEMPDPITRATWDNYACVSNTLAKTFATQLGDDYEINTEKKVLKIKANGKEVILPLLIVPGMHPDVIAIAVGYGRGKNVGRAAAGVGQNVYPFVSNNGQTFDYFAVDATVEATGEKYPVALTQTHNSYEGRPIVKETTLEEFIKNPREVNEDRHELKKFGADFRKDATLYPNFSYPGIKWGMSIDLNTCFGCGACTIACQAENNVSVVGKEEVAKAHEMHWIRIDRYFSGDENNPEVVFQPMLCQHCDNAPCENVCPVGATNHSSEGINQMAYNRCIGTRYCANNCPYKVRRLNWRDWNGADSFENNLYDVADMNDNLTRMVLNPDVVVRSRGVMEKCSFCVQRLQEAKLDAKKAGHPLKDGAAKTACQQACGADAIVFGNINDKNSEIYKVRNEAQTDRMYYVLEETHVLPSISYLAKIRNKDAAPKAEKAPAHKEEGHHA</sequence>
<name>A0ABT3IUK0_9BACT</name>
<dbReference type="InterPro" id="IPR030948">
    <property type="entry name" value="TAT_var_transloc_signal_dom"/>
</dbReference>
<dbReference type="RefSeq" id="WP_264734473.1">
    <property type="nucleotide sequence ID" value="NZ_JAPDNR010000001.1"/>
</dbReference>
<dbReference type="CDD" id="cd10551">
    <property type="entry name" value="PsrB"/>
    <property type="match status" value="1"/>
</dbReference>
<proteinExistence type="predicted"/>
<accession>A0ABT3IUK0</accession>
<dbReference type="SUPFAM" id="SSF53706">
    <property type="entry name" value="Formate dehydrogenase/DMSO reductase, domains 1-3"/>
    <property type="match status" value="1"/>
</dbReference>